<sequence length="161" mass="18020">MPGKFRFELANKDLFKQAPYLAAITETRKLHPPQDLYVSYGPNDMGVAMVIKATQRQDWNLVLPTDPQKYDLECGFTYGVTSRRSIWDFLRPVLLAVCRSCPGAFELMWEDGDLGDVVEVGRYDPEVGKSGDIVILHRGLPSAEQFEQASSVGASAQRRGH</sequence>
<proteinExistence type="predicted"/>
<keyword evidence="2" id="KW-1185">Reference proteome</keyword>
<comment type="caution">
    <text evidence="1">The sequence shown here is derived from an EMBL/GenBank/DDBJ whole genome shotgun (WGS) entry which is preliminary data.</text>
</comment>
<evidence type="ECO:0000313" key="2">
    <source>
        <dbReference type="Proteomes" id="UP000075714"/>
    </source>
</evidence>
<protein>
    <submittedName>
        <fullName evidence="1">Uncharacterized protein</fullName>
    </submittedName>
</protein>
<dbReference type="OrthoDB" id="523889at2759"/>
<evidence type="ECO:0000313" key="1">
    <source>
        <dbReference type="EMBL" id="KXZ51151.1"/>
    </source>
</evidence>
<reference evidence="2" key="1">
    <citation type="journal article" date="2016" name="Nat. Commun.">
        <title>The Gonium pectorale genome demonstrates co-option of cell cycle regulation during the evolution of multicellularity.</title>
        <authorList>
            <person name="Hanschen E.R."/>
            <person name="Marriage T.N."/>
            <person name="Ferris P.J."/>
            <person name="Hamaji T."/>
            <person name="Toyoda A."/>
            <person name="Fujiyama A."/>
            <person name="Neme R."/>
            <person name="Noguchi H."/>
            <person name="Minakuchi Y."/>
            <person name="Suzuki M."/>
            <person name="Kawai-Toyooka H."/>
            <person name="Smith D.R."/>
            <person name="Sparks H."/>
            <person name="Anderson J."/>
            <person name="Bakaric R."/>
            <person name="Luria V."/>
            <person name="Karger A."/>
            <person name="Kirschner M.W."/>
            <person name="Durand P.M."/>
            <person name="Michod R.E."/>
            <person name="Nozaki H."/>
            <person name="Olson B.J."/>
        </authorList>
    </citation>
    <scope>NUCLEOTIDE SEQUENCE [LARGE SCALE GENOMIC DNA]</scope>
    <source>
        <strain evidence="2">NIES-2863</strain>
    </source>
</reference>
<name>A0A150GMY3_GONPE</name>
<dbReference type="EMBL" id="LSYV01000014">
    <property type="protein sequence ID" value="KXZ51151.1"/>
    <property type="molecule type" value="Genomic_DNA"/>
</dbReference>
<organism evidence="1 2">
    <name type="scientific">Gonium pectorale</name>
    <name type="common">Green alga</name>
    <dbReference type="NCBI Taxonomy" id="33097"/>
    <lineage>
        <taxon>Eukaryota</taxon>
        <taxon>Viridiplantae</taxon>
        <taxon>Chlorophyta</taxon>
        <taxon>core chlorophytes</taxon>
        <taxon>Chlorophyceae</taxon>
        <taxon>CS clade</taxon>
        <taxon>Chlamydomonadales</taxon>
        <taxon>Volvocaceae</taxon>
        <taxon>Gonium</taxon>
    </lineage>
</organism>
<accession>A0A150GMY3</accession>
<dbReference type="Proteomes" id="UP000075714">
    <property type="component" value="Unassembled WGS sequence"/>
</dbReference>
<dbReference type="AlphaFoldDB" id="A0A150GMY3"/>
<gene>
    <name evidence="1" type="ORF">GPECTOR_13g638</name>
</gene>